<dbReference type="AlphaFoldDB" id="A0A0E9W384"/>
<accession>A0A0E9W384</accession>
<organism evidence="1">
    <name type="scientific">Anguilla anguilla</name>
    <name type="common">European freshwater eel</name>
    <name type="synonym">Muraena anguilla</name>
    <dbReference type="NCBI Taxonomy" id="7936"/>
    <lineage>
        <taxon>Eukaryota</taxon>
        <taxon>Metazoa</taxon>
        <taxon>Chordata</taxon>
        <taxon>Craniata</taxon>
        <taxon>Vertebrata</taxon>
        <taxon>Euteleostomi</taxon>
        <taxon>Actinopterygii</taxon>
        <taxon>Neopterygii</taxon>
        <taxon>Teleostei</taxon>
        <taxon>Anguilliformes</taxon>
        <taxon>Anguillidae</taxon>
        <taxon>Anguilla</taxon>
    </lineage>
</organism>
<reference evidence="1" key="1">
    <citation type="submission" date="2014-11" db="EMBL/GenBank/DDBJ databases">
        <authorList>
            <person name="Amaro Gonzalez C."/>
        </authorList>
    </citation>
    <scope>NUCLEOTIDE SEQUENCE</scope>
</reference>
<dbReference type="EMBL" id="GBXM01023775">
    <property type="protein sequence ID" value="JAH84802.1"/>
    <property type="molecule type" value="Transcribed_RNA"/>
</dbReference>
<name>A0A0E9W384_ANGAN</name>
<evidence type="ECO:0000313" key="1">
    <source>
        <dbReference type="EMBL" id="JAH84802.1"/>
    </source>
</evidence>
<sequence>MSCSVPQKFVTAGCFYRPWACQ</sequence>
<reference evidence="1" key="2">
    <citation type="journal article" date="2015" name="Fish Shellfish Immunol.">
        <title>Early steps in the European eel (Anguilla anguilla)-Vibrio vulnificus interaction in the gills: Role of the RtxA13 toxin.</title>
        <authorList>
            <person name="Callol A."/>
            <person name="Pajuelo D."/>
            <person name="Ebbesson L."/>
            <person name="Teles M."/>
            <person name="MacKenzie S."/>
            <person name="Amaro C."/>
        </authorList>
    </citation>
    <scope>NUCLEOTIDE SEQUENCE</scope>
</reference>
<protein>
    <submittedName>
        <fullName evidence="1">Uncharacterized protein</fullName>
    </submittedName>
</protein>
<proteinExistence type="predicted"/>